<name>A0AAE0YBC3_9GAST</name>
<sequence>MHLASGSSDGRLLQDKLEENMQLARSSGDGRLLHDKLEENWQVAGYSRENSATGSCTINYREIGKWPVIAEMALHHKLGS</sequence>
<keyword evidence="2" id="KW-1185">Reference proteome</keyword>
<proteinExistence type="predicted"/>
<reference evidence="1" key="1">
    <citation type="journal article" date="2023" name="G3 (Bethesda)">
        <title>A reference genome for the long-term kleptoplast-retaining sea slug Elysia crispata morphotype clarki.</title>
        <authorList>
            <person name="Eastman K.E."/>
            <person name="Pendleton A.L."/>
            <person name="Shaikh M.A."/>
            <person name="Suttiyut T."/>
            <person name="Ogas R."/>
            <person name="Tomko P."/>
            <person name="Gavelis G."/>
            <person name="Widhalm J.R."/>
            <person name="Wisecaver J.H."/>
        </authorList>
    </citation>
    <scope>NUCLEOTIDE SEQUENCE</scope>
    <source>
        <strain evidence="1">ECLA1</strain>
    </source>
</reference>
<evidence type="ECO:0000313" key="1">
    <source>
        <dbReference type="EMBL" id="KAK3739164.1"/>
    </source>
</evidence>
<accession>A0AAE0YBC3</accession>
<protein>
    <submittedName>
        <fullName evidence="1">Uncharacterized protein</fullName>
    </submittedName>
</protein>
<evidence type="ECO:0000313" key="2">
    <source>
        <dbReference type="Proteomes" id="UP001283361"/>
    </source>
</evidence>
<dbReference type="Proteomes" id="UP001283361">
    <property type="component" value="Unassembled WGS sequence"/>
</dbReference>
<gene>
    <name evidence="1" type="ORF">RRG08_045391</name>
</gene>
<dbReference type="EMBL" id="JAWDGP010006549">
    <property type="protein sequence ID" value="KAK3739164.1"/>
    <property type="molecule type" value="Genomic_DNA"/>
</dbReference>
<organism evidence="1 2">
    <name type="scientific">Elysia crispata</name>
    <name type="common">lettuce slug</name>
    <dbReference type="NCBI Taxonomy" id="231223"/>
    <lineage>
        <taxon>Eukaryota</taxon>
        <taxon>Metazoa</taxon>
        <taxon>Spiralia</taxon>
        <taxon>Lophotrochozoa</taxon>
        <taxon>Mollusca</taxon>
        <taxon>Gastropoda</taxon>
        <taxon>Heterobranchia</taxon>
        <taxon>Euthyneura</taxon>
        <taxon>Panpulmonata</taxon>
        <taxon>Sacoglossa</taxon>
        <taxon>Placobranchoidea</taxon>
        <taxon>Plakobranchidae</taxon>
        <taxon>Elysia</taxon>
    </lineage>
</organism>
<dbReference type="AlphaFoldDB" id="A0AAE0YBC3"/>
<comment type="caution">
    <text evidence="1">The sequence shown here is derived from an EMBL/GenBank/DDBJ whole genome shotgun (WGS) entry which is preliminary data.</text>
</comment>